<dbReference type="PANTHER" id="PTHR10196:SF69">
    <property type="entry name" value="GLYCEROL KINASE"/>
    <property type="match status" value="1"/>
</dbReference>
<dbReference type="FunFam" id="3.30.420.40:FF:000007">
    <property type="entry name" value="Glycerol kinase"/>
    <property type="match status" value="1"/>
</dbReference>
<feature type="binding site" evidence="9">
    <location>
        <position position="82"/>
    </location>
    <ligand>
        <name>glycerol</name>
        <dbReference type="ChEBI" id="CHEBI:17754"/>
    </ligand>
</feature>
<comment type="function">
    <text evidence="9">Key enzyme in the regulation of glycerol uptake and metabolism. Catalyzes the phosphorylation of glycerol to yield sn-glycerol 3-phosphate.</text>
</comment>
<proteinExistence type="inferred from homology"/>
<evidence type="ECO:0000256" key="9">
    <source>
        <dbReference type="HAMAP-Rule" id="MF_00186"/>
    </source>
</evidence>
<feature type="binding site" evidence="9">
    <location>
        <position position="13"/>
    </location>
    <ligand>
        <name>ATP</name>
        <dbReference type="ChEBI" id="CHEBI:30616"/>
    </ligand>
</feature>
<comment type="activity regulation">
    <text evidence="9">Inhibited by fructose 1,6-bisphosphate (FBP).</text>
</comment>
<dbReference type="EC" id="2.7.1.30" evidence="9"/>
<feature type="binding site" evidence="9">
    <location>
        <position position="410"/>
    </location>
    <ligand>
        <name>ADP</name>
        <dbReference type="ChEBI" id="CHEBI:456216"/>
    </ligand>
</feature>
<evidence type="ECO:0000256" key="8">
    <source>
        <dbReference type="ARBA" id="ARBA00052101"/>
    </source>
</evidence>
<dbReference type="AlphaFoldDB" id="A0A328C9E5"/>
<dbReference type="NCBIfam" id="NF000756">
    <property type="entry name" value="PRK00047.1"/>
    <property type="match status" value="1"/>
</dbReference>
<comment type="caution">
    <text evidence="13">The sequence shown here is derived from an EMBL/GenBank/DDBJ whole genome shotgun (WGS) entry which is preliminary data.</text>
</comment>
<feature type="binding site" evidence="9">
    <location>
        <position position="414"/>
    </location>
    <ligand>
        <name>ADP</name>
        <dbReference type="ChEBI" id="CHEBI:456216"/>
    </ligand>
</feature>
<protein>
    <recommendedName>
        <fullName evidence="9">Glycerol kinase</fullName>
        <ecNumber evidence="9">2.7.1.30</ecNumber>
    </recommendedName>
    <alternativeName>
        <fullName evidence="9">ATP:glycerol 3-phosphotransferase</fullName>
    </alternativeName>
    <alternativeName>
        <fullName evidence="9">Glycerokinase</fullName>
        <shortName evidence="9">GK</shortName>
    </alternativeName>
</protein>
<dbReference type="PROSITE" id="PS00933">
    <property type="entry name" value="FGGY_KINASES_1"/>
    <property type="match status" value="1"/>
</dbReference>
<dbReference type="UniPathway" id="UPA00618">
    <property type="reaction ID" value="UER00672"/>
</dbReference>
<keyword evidence="7 9" id="KW-0067">ATP-binding</keyword>
<name>A0A328C9E5_9DELT</name>
<dbReference type="InterPro" id="IPR000577">
    <property type="entry name" value="Carb_kinase_FGGY"/>
</dbReference>
<feature type="binding site" evidence="9">
    <location>
        <position position="309"/>
    </location>
    <ligand>
        <name>ATP</name>
        <dbReference type="ChEBI" id="CHEBI:30616"/>
    </ligand>
</feature>
<dbReference type="NCBIfam" id="TIGR01311">
    <property type="entry name" value="glycerol_kin"/>
    <property type="match status" value="1"/>
</dbReference>
<feature type="binding site" evidence="9">
    <location>
        <position position="82"/>
    </location>
    <ligand>
        <name>sn-glycerol 3-phosphate</name>
        <dbReference type="ChEBI" id="CHEBI:57597"/>
    </ligand>
</feature>
<evidence type="ECO:0000256" key="7">
    <source>
        <dbReference type="ARBA" id="ARBA00022840"/>
    </source>
</evidence>
<dbReference type="FunFam" id="3.30.420.40:FF:000008">
    <property type="entry name" value="Glycerol kinase"/>
    <property type="match status" value="1"/>
</dbReference>
<dbReference type="GO" id="GO:0006072">
    <property type="term" value="P:glycerol-3-phosphate metabolic process"/>
    <property type="evidence" value="ECO:0007669"/>
    <property type="project" value="InterPro"/>
</dbReference>
<feature type="binding site" evidence="9">
    <location>
        <position position="134"/>
    </location>
    <ligand>
        <name>glycerol</name>
        <dbReference type="ChEBI" id="CHEBI:17754"/>
    </ligand>
</feature>
<keyword evidence="3 9" id="KW-0808">Transferase</keyword>
<evidence type="ECO:0000313" key="14">
    <source>
        <dbReference type="Proteomes" id="UP000249169"/>
    </source>
</evidence>
<comment type="similarity">
    <text evidence="2 9 10">Belongs to the FGGY kinase family.</text>
</comment>
<feature type="binding site" evidence="9">
    <location>
        <position position="244"/>
    </location>
    <ligand>
        <name>glycerol</name>
        <dbReference type="ChEBI" id="CHEBI:17754"/>
    </ligand>
</feature>
<keyword evidence="5 9" id="KW-0418">Kinase</keyword>
<evidence type="ECO:0000256" key="10">
    <source>
        <dbReference type="RuleBase" id="RU003733"/>
    </source>
</evidence>
<dbReference type="InterPro" id="IPR043129">
    <property type="entry name" value="ATPase_NBD"/>
</dbReference>
<evidence type="ECO:0000256" key="3">
    <source>
        <dbReference type="ARBA" id="ARBA00022679"/>
    </source>
</evidence>
<feature type="binding site" evidence="9">
    <location>
        <position position="266"/>
    </location>
    <ligand>
        <name>ADP</name>
        <dbReference type="ChEBI" id="CHEBI:456216"/>
    </ligand>
</feature>
<dbReference type="CDD" id="cd07786">
    <property type="entry name" value="FGGY_EcGK_like"/>
    <property type="match status" value="1"/>
</dbReference>
<dbReference type="InterPro" id="IPR005999">
    <property type="entry name" value="Glycerol_kin"/>
</dbReference>
<feature type="domain" description="Carbohydrate kinase FGGY C-terminal" evidence="12">
    <location>
        <begin position="260"/>
        <end position="448"/>
    </location>
</feature>
<accession>A0A328C9E5</accession>
<dbReference type="InterPro" id="IPR018483">
    <property type="entry name" value="Carb_kinase_FGGY_CS"/>
</dbReference>
<dbReference type="PROSITE" id="PS00445">
    <property type="entry name" value="FGGY_KINASES_2"/>
    <property type="match status" value="1"/>
</dbReference>
<dbReference type="OrthoDB" id="9805576at2"/>
<evidence type="ECO:0000256" key="4">
    <source>
        <dbReference type="ARBA" id="ARBA00022741"/>
    </source>
</evidence>
<organism evidence="13 14">
    <name type="scientific">Lujinxingia litoralis</name>
    <dbReference type="NCBI Taxonomy" id="2211119"/>
    <lineage>
        <taxon>Bacteria</taxon>
        <taxon>Deltaproteobacteria</taxon>
        <taxon>Bradymonadales</taxon>
        <taxon>Lujinxingiaceae</taxon>
        <taxon>Lujinxingia</taxon>
    </lineage>
</organism>
<dbReference type="HAMAP" id="MF_00186">
    <property type="entry name" value="Glycerol_kin"/>
    <property type="match status" value="1"/>
</dbReference>
<evidence type="ECO:0000259" key="12">
    <source>
        <dbReference type="Pfam" id="PF02782"/>
    </source>
</evidence>
<dbReference type="SUPFAM" id="SSF53067">
    <property type="entry name" value="Actin-like ATPase domain"/>
    <property type="match status" value="2"/>
</dbReference>
<evidence type="ECO:0000256" key="1">
    <source>
        <dbReference type="ARBA" id="ARBA00005190"/>
    </source>
</evidence>
<dbReference type="RefSeq" id="WP_111729210.1">
    <property type="nucleotide sequence ID" value="NZ_QHKO01000002.1"/>
</dbReference>
<sequence>MARYICAIDQGTTGTTVIILDDRLKVVGQVNEEFEQIFPKPSWVEHDPEAIWNSTRSTIRRAVAQAGIKPEEIAAVGITNQRETTVVWDARTGEAIHNAIVWQDRRTRGRIQQLADDGHEPMVRERTGLILDPYFSGTKIEWILDHVPGARRRAEQGELRFGTIDSFLLWRLTGGKVHASDVSNASRTLLMNLHTGEWDPELLELFRVPESMLPTIVGNAEVLGEVQGIEGLADGTPICGMAGDQQAALFGQVCYSPGEAKCTYGTGAFLLMNTGDTPVMSRHRLLSTAAWKIDQKMTYALEGSAFIAGALVQWLRDGLGFFKTAAEIEELAGQVESSEGVVLIPSLAGLGAPYWNPGARGVLWGLTRGTTRAHIARAALEAIALQNVDLLKAMEQDLGEELKVLRVDGGASANDLLMQMQADFLNREIVRPQMTDTTALGAALLAGLGVGLFSGFDEIRETWREAKRFSPAMSQQRRNQHLELWEEGLKRV</sequence>
<feature type="binding site" evidence="9">
    <location>
        <position position="245"/>
    </location>
    <ligand>
        <name>glycerol</name>
        <dbReference type="ChEBI" id="CHEBI:17754"/>
    </ligand>
</feature>
<evidence type="ECO:0000259" key="11">
    <source>
        <dbReference type="Pfam" id="PF00370"/>
    </source>
</evidence>
<reference evidence="13 14" key="1">
    <citation type="submission" date="2018-05" db="EMBL/GenBank/DDBJ databases">
        <title>Lujinxingia marina gen. nov. sp. nov., a new facultative anaerobic member of the class Deltaproteobacteria, and proposal of Lujinxingaceae fam. nov.</title>
        <authorList>
            <person name="Li C.-M."/>
        </authorList>
    </citation>
    <scope>NUCLEOTIDE SEQUENCE [LARGE SCALE GENOMIC DNA]</scope>
    <source>
        <strain evidence="13 14">B210</strain>
    </source>
</reference>
<feature type="binding site" evidence="9">
    <location>
        <position position="12"/>
    </location>
    <ligand>
        <name>ATP</name>
        <dbReference type="ChEBI" id="CHEBI:30616"/>
    </ligand>
</feature>
<dbReference type="InterPro" id="IPR018485">
    <property type="entry name" value="FGGY_C"/>
</dbReference>
<evidence type="ECO:0000256" key="2">
    <source>
        <dbReference type="ARBA" id="ARBA00009156"/>
    </source>
</evidence>
<feature type="binding site" evidence="9">
    <location>
        <position position="313"/>
    </location>
    <ligand>
        <name>ATP</name>
        <dbReference type="ChEBI" id="CHEBI:30616"/>
    </ligand>
</feature>
<dbReference type="GO" id="GO:0005829">
    <property type="term" value="C:cytosol"/>
    <property type="evidence" value="ECO:0007669"/>
    <property type="project" value="TreeGrafter"/>
</dbReference>
<dbReference type="InterPro" id="IPR018484">
    <property type="entry name" value="FGGY_N"/>
</dbReference>
<gene>
    <name evidence="9 13" type="primary">glpK</name>
    <name evidence="13" type="ORF">DL240_07350</name>
</gene>
<dbReference type="Pfam" id="PF02782">
    <property type="entry name" value="FGGY_C"/>
    <property type="match status" value="1"/>
</dbReference>
<dbReference type="PIRSF" id="PIRSF000538">
    <property type="entry name" value="GlpK"/>
    <property type="match status" value="1"/>
</dbReference>
<comment type="catalytic activity">
    <reaction evidence="8 9">
        <text>glycerol + ATP = sn-glycerol 3-phosphate + ADP + H(+)</text>
        <dbReference type="Rhea" id="RHEA:21644"/>
        <dbReference type="ChEBI" id="CHEBI:15378"/>
        <dbReference type="ChEBI" id="CHEBI:17754"/>
        <dbReference type="ChEBI" id="CHEBI:30616"/>
        <dbReference type="ChEBI" id="CHEBI:57597"/>
        <dbReference type="ChEBI" id="CHEBI:456216"/>
        <dbReference type="EC" id="2.7.1.30"/>
    </reaction>
</comment>
<dbReference type="GO" id="GO:0005524">
    <property type="term" value="F:ATP binding"/>
    <property type="evidence" value="ECO:0007669"/>
    <property type="project" value="UniProtKB-UniRule"/>
</dbReference>
<comment type="caution">
    <text evidence="9">Lacks conserved residue(s) required for the propagation of feature annotation.</text>
</comment>
<evidence type="ECO:0000256" key="5">
    <source>
        <dbReference type="ARBA" id="ARBA00022777"/>
    </source>
</evidence>
<feature type="binding site" evidence="9">
    <location>
        <position position="12"/>
    </location>
    <ligand>
        <name>sn-glycerol 3-phosphate</name>
        <dbReference type="ChEBI" id="CHEBI:57597"/>
    </ligand>
</feature>
<comment type="pathway">
    <text evidence="1 9">Polyol metabolism; glycerol degradation via glycerol kinase pathway; sn-glycerol 3-phosphate from glycerol: step 1/1.</text>
</comment>
<feature type="domain" description="Carbohydrate kinase FGGY N-terminal" evidence="11">
    <location>
        <begin position="4"/>
        <end position="251"/>
    </location>
</feature>
<feature type="binding site" evidence="9">
    <location>
        <position position="83"/>
    </location>
    <ligand>
        <name>sn-glycerol 3-phosphate</name>
        <dbReference type="ChEBI" id="CHEBI:57597"/>
    </ligand>
</feature>
<dbReference type="GO" id="GO:0004370">
    <property type="term" value="F:glycerol kinase activity"/>
    <property type="evidence" value="ECO:0007669"/>
    <property type="project" value="UniProtKB-UniRule"/>
</dbReference>
<dbReference type="GO" id="GO:0019563">
    <property type="term" value="P:glycerol catabolic process"/>
    <property type="evidence" value="ECO:0007669"/>
    <property type="project" value="UniProtKB-UniRule"/>
</dbReference>
<evidence type="ECO:0000313" key="13">
    <source>
        <dbReference type="EMBL" id="RAL23956.1"/>
    </source>
</evidence>
<feature type="binding site" evidence="9">
    <location>
        <position position="134"/>
    </location>
    <ligand>
        <name>sn-glycerol 3-phosphate</name>
        <dbReference type="ChEBI" id="CHEBI:57597"/>
    </ligand>
</feature>
<feature type="binding site" evidence="9">
    <location>
        <position position="244"/>
    </location>
    <ligand>
        <name>sn-glycerol 3-phosphate</name>
        <dbReference type="ChEBI" id="CHEBI:57597"/>
    </ligand>
</feature>
<feature type="binding site" evidence="9">
    <location>
        <position position="266"/>
    </location>
    <ligand>
        <name>ATP</name>
        <dbReference type="ChEBI" id="CHEBI:30616"/>
    </ligand>
</feature>
<evidence type="ECO:0000256" key="6">
    <source>
        <dbReference type="ARBA" id="ARBA00022798"/>
    </source>
</evidence>
<feature type="binding site" evidence="9">
    <location>
        <position position="83"/>
    </location>
    <ligand>
        <name>glycerol</name>
        <dbReference type="ChEBI" id="CHEBI:17754"/>
    </ligand>
</feature>
<dbReference type="Gene3D" id="3.30.420.40">
    <property type="match status" value="2"/>
</dbReference>
<keyword evidence="4 9" id="KW-0547">Nucleotide-binding</keyword>
<dbReference type="Proteomes" id="UP000249169">
    <property type="component" value="Unassembled WGS sequence"/>
</dbReference>
<feature type="binding site" evidence="9">
    <location>
        <position position="410"/>
    </location>
    <ligand>
        <name>ATP</name>
        <dbReference type="ChEBI" id="CHEBI:30616"/>
    </ligand>
</feature>
<feature type="binding site" evidence="9">
    <location>
        <position position="309"/>
    </location>
    <ligand>
        <name>ADP</name>
        <dbReference type="ChEBI" id="CHEBI:456216"/>
    </ligand>
</feature>
<feature type="binding site" evidence="9">
    <location>
        <position position="12"/>
    </location>
    <ligand>
        <name>ADP</name>
        <dbReference type="ChEBI" id="CHEBI:456216"/>
    </ligand>
</feature>
<dbReference type="PANTHER" id="PTHR10196">
    <property type="entry name" value="SUGAR KINASE"/>
    <property type="match status" value="1"/>
</dbReference>
<dbReference type="EMBL" id="QHKO01000002">
    <property type="protein sequence ID" value="RAL23956.1"/>
    <property type="molecule type" value="Genomic_DNA"/>
</dbReference>
<dbReference type="Pfam" id="PF00370">
    <property type="entry name" value="FGGY_N"/>
    <property type="match status" value="1"/>
</dbReference>
<keyword evidence="6 9" id="KW-0319">Glycerol metabolism</keyword>
<keyword evidence="14" id="KW-1185">Reference proteome</keyword>